<feature type="compositionally biased region" description="Polar residues" evidence="1">
    <location>
        <begin position="48"/>
        <end position="61"/>
    </location>
</feature>
<feature type="region of interest" description="Disordered" evidence="1">
    <location>
        <begin position="43"/>
        <end position="79"/>
    </location>
</feature>
<reference evidence="2" key="1">
    <citation type="journal article" date="2023" name="Mol. Phylogenet. Evol.">
        <title>Genome-scale phylogeny and comparative genomics of the fungal order Sordariales.</title>
        <authorList>
            <person name="Hensen N."/>
            <person name="Bonometti L."/>
            <person name="Westerberg I."/>
            <person name="Brannstrom I.O."/>
            <person name="Guillou S."/>
            <person name="Cros-Aarteil S."/>
            <person name="Calhoun S."/>
            <person name="Haridas S."/>
            <person name="Kuo A."/>
            <person name="Mondo S."/>
            <person name="Pangilinan J."/>
            <person name="Riley R."/>
            <person name="LaButti K."/>
            <person name="Andreopoulos B."/>
            <person name="Lipzen A."/>
            <person name="Chen C."/>
            <person name="Yan M."/>
            <person name="Daum C."/>
            <person name="Ng V."/>
            <person name="Clum A."/>
            <person name="Steindorff A."/>
            <person name="Ohm R.A."/>
            <person name="Martin F."/>
            <person name="Silar P."/>
            <person name="Natvig D.O."/>
            <person name="Lalanne C."/>
            <person name="Gautier V."/>
            <person name="Ament-Velasquez S.L."/>
            <person name="Kruys A."/>
            <person name="Hutchinson M.I."/>
            <person name="Powell A.J."/>
            <person name="Barry K."/>
            <person name="Miller A.N."/>
            <person name="Grigoriev I.V."/>
            <person name="Debuchy R."/>
            <person name="Gladieux P."/>
            <person name="Hiltunen Thoren M."/>
            <person name="Johannesson H."/>
        </authorList>
    </citation>
    <scope>NUCLEOTIDE SEQUENCE</scope>
    <source>
        <strain evidence="2">CBS 757.83</strain>
    </source>
</reference>
<dbReference type="EMBL" id="MU863646">
    <property type="protein sequence ID" value="KAK4099779.1"/>
    <property type="molecule type" value="Genomic_DNA"/>
</dbReference>
<dbReference type="AlphaFoldDB" id="A0AAN6T0Q7"/>
<name>A0AAN6T0Q7_9PEZI</name>
<feature type="region of interest" description="Disordered" evidence="1">
    <location>
        <begin position="147"/>
        <end position="311"/>
    </location>
</feature>
<accession>A0AAN6T0Q7</accession>
<evidence type="ECO:0000256" key="1">
    <source>
        <dbReference type="SAM" id="MobiDB-lite"/>
    </source>
</evidence>
<evidence type="ECO:0000313" key="3">
    <source>
        <dbReference type="Proteomes" id="UP001305647"/>
    </source>
</evidence>
<dbReference type="Proteomes" id="UP001305647">
    <property type="component" value="Unassembled WGS sequence"/>
</dbReference>
<sequence length="441" mass="48511">MNPPKTEILVHIAAPARAADDFRYRALAAAYLSFEPASNTPVVLGVPNDSQEACSGRSSVGNEPPHTQDLTRSNPGVIESPMLSFQSAADNRGSPLLRQPDEDNMLEFQPSWRPPPSVIQDSMPDNEFVLPQYCTPTRILEHYTSGLASTPLNTSPISQRSETKPLPPSSSPEIGRAGKLTTNNDDRSPPLHEDRGTVIPLSPKEAVKRQRQVTPTASAIVEETRTGSSYPSQQDAPASSSRAESEPPLSKRPRTSRDPAPGKPITRSASDLGPRERRTNPGMPPHHDSDLPDTLEILSPPPLTDQRELRPEDMITDVLAKLARELDLEKRFRPESQTRGLRPFERGYWLVDCASWGPELKRSAWGFLAEYLGKGAGGWGTVCRRDEGFSHLQLYCWGCVVGHMYLVLYLACRRRVLYTGTRWIGADGEAVVVMGAKPGPV</sequence>
<feature type="compositionally biased region" description="Low complexity" evidence="1">
    <location>
        <begin position="236"/>
        <end position="248"/>
    </location>
</feature>
<proteinExistence type="predicted"/>
<feature type="compositionally biased region" description="Basic and acidic residues" evidence="1">
    <location>
        <begin position="273"/>
        <end position="290"/>
    </location>
</feature>
<feature type="compositionally biased region" description="Polar residues" evidence="1">
    <location>
        <begin position="147"/>
        <end position="160"/>
    </location>
</feature>
<organism evidence="2 3">
    <name type="scientific">Parathielavia hyrcaniae</name>
    <dbReference type="NCBI Taxonomy" id="113614"/>
    <lineage>
        <taxon>Eukaryota</taxon>
        <taxon>Fungi</taxon>
        <taxon>Dikarya</taxon>
        <taxon>Ascomycota</taxon>
        <taxon>Pezizomycotina</taxon>
        <taxon>Sordariomycetes</taxon>
        <taxon>Sordariomycetidae</taxon>
        <taxon>Sordariales</taxon>
        <taxon>Chaetomiaceae</taxon>
        <taxon>Parathielavia</taxon>
    </lineage>
</organism>
<gene>
    <name evidence="2" type="ORF">N658DRAFT_498022</name>
</gene>
<keyword evidence="3" id="KW-1185">Reference proteome</keyword>
<feature type="compositionally biased region" description="Polar residues" evidence="1">
    <location>
        <begin position="226"/>
        <end position="235"/>
    </location>
</feature>
<comment type="caution">
    <text evidence="2">The sequence shown here is derived from an EMBL/GenBank/DDBJ whole genome shotgun (WGS) entry which is preliminary data.</text>
</comment>
<protein>
    <submittedName>
        <fullName evidence="2">Uncharacterized protein</fullName>
    </submittedName>
</protein>
<reference evidence="2" key="2">
    <citation type="submission" date="2023-05" db="EMBL/GenBank/DDBJ databases">
        <authorList>
            <consortium name="Lawrence Berkeley National Laboratory"/>
            <person name="Steindorff A."/>
            <person name="Hensen N."/>
            <person name="Bonometti L."/>
            <person name="Westerberg I."/>
            <person name="Brannstrom I.O."/>
            <person name="Guillou S."/>
            <person name="Cros-Aarteil S."/>
            <person name="Calhoun S."/>
            <person name="Haridas S."/>
            <person name="Kuo A."/>
            <person name="Mondo S."/>
            <person name="Pangilinan J."/>
            <person name="Riley R."/>
            <person name="Labutti K."/>
            <person name="Andreopoulos B."/>
            <person name="Lipzen A."/>
            <person name="Chen C."/>
            <person name="Yanf M."/>
            <person name="Daum C."/>
            <person name="Ng V."/>
            <person name="Clum A."/>
            <person name="Ohm R."/>
            <person name="Martin F."/>
            <person name="Silar P."/>
            <person name="Natvig D."/>
            <person name="Lalanne C."/>
            <person name="Gautier V."/>
            <person name="Ament-Velasquez S.L."/>
            <person name="Kruys A."/>
            <person name="Hutchinson M.I."/>
            <person name="Powell A.J."/>
            <person name="Barry K."/>
            <person name="Miller A.N."/>
            <person name="Grigoriev I.V."/>
            <person name="Debuchy R."/>
            <person name="Gladieux P."/>
            <person name="Thoren M.H."/>
            <person name="Johannesson H."/>
        </authorList>
    </citation>
    <scope>NUCLEOTIDE SEQUENCE</scope>
    <source>
        <strain evidence="2">CBS 757.83</strain>
    </source>
</reference>
<feature type="compositionally biased region" description="Basic and acidic residues" evidence="1">
    <location>
        <begin position="184"/>
        <end position="196"/>
    </location>
</feature>
<evidence type="ECO:0000313" key="2">
    <source>
        <dbReference type="EMBL" id="KAK4099779.1"/>
    </source>
</evidence>